<evidence type="ECO:0000313" key="7">
    <source>
        <dbReference type="Proteomes" id="UP000075243"/>
    </source>
</evidence>
<keyword evidence="7" id="KW-1185">Reference proteome</keyword>
<dbReference type="OMA" id="TQRVFRK"/>
<dbReference type="EMBL" id="CM003613">
    <property type="protein sequence ID" value="KYP54109.1"/>
    <property type="molecule type" value="Genomic_DNA"/>
</dbReference>
<evidence type="ECO:0000256" key="1">
    <source>
        <dbReference type="ARBA" id="ARBA00022723"/>
    </source>
</evidence>
<evidence type="ECO:0000256" key="2">
    <source>
        <dbReference type="ARBA" id="ARBA00022771"/>
    </source>
</evidence>
<evidence type="ECO:0000256" key="3">
    <source>
        <dbReference type="ARBA" id="ARBA00022833"/>
    </source>
</evidence>
<keyword evidence="1" id="KW-0479">Metal-binding</keyword>
<dbReference type="SMART" id="SM00575">
    <property type="entry name" value="ZnF_PMZ"/>
    <property type="match status" value="1"/>
</dbReference>
<accession>A0A151SH56</accession>
<keyword evidence="3" id="KW-0862">Zinc</keyword>
<dbReference type="Gramene" id="C.cajan_00274.t">
    <property type="protein sequence ID" value="C.cajan_00274.t"/>
    <property type="gene ID" value="C.cajan_00274"/>
</dbReference>
<dbReference type="PANTHER" id="PTHR31973">
    <property type="entry name" value="POLYPROTEIN, PUTATIVE-RELATED"/>
    <property type="match status" value="1"/>
</dbReference>
<organism evidence="6 7">
    <name type="scientific">Cajanus cajan</name>
    <name type="common">Pigeon pea</name>
    <name type="synonym">Cajanus indicus</name>
    <dbReference type="NCBI Taxonomy" id="3821"/>
    <lineage>
        <taxon>Eukaryota</taxon>
        <taxon>Viridiplantae</taxon>
        <taxon>Streptophyta</taxon>
        <taxon>Embryophyta</taxon>
        <taxon>Tracheophyta</taxon>
        <taxon>Spermatophyta</taxon>
        <taxon>Magnoliopsida</taxon>
        <taxon>eudicotyledons</taxon>
        <taxon>Gunneridae</taxon>
        <taxon>Pentapetalae</taxon>
        <taxon>rosids</taxon>
        <taxon>fabids</taxon>
        <taxon>Fabales</taxon>
        <taxon>Fabaceae</taxon>
        <taxon>Papilionoideae</taxon>
        <taxon>50 kb inversion clade</taxon>
        <taxon>NPAAA clade</taxon>
        <taxon>indigoferoid/millettioid clade</taxon>
        <taxon>Phaseoleae</taxon>
        <taxon>Cajanus</taxon>
    </lineage>
</organism>
<dbReference type="Pfam" id="PF04434">
    <property type="entry name" value="SWIM"/>
    <property type="match status" value="1"/>
</dbReference>
<dbReference type="PROSITE" id="PS50966">
    <property type="entry name" value="ZF_SWIM"/>
    <property type="match status" value="1"/>
</dbReference>
<keyword evidence="2 4" id="KW-0863">Zinc-finger</keyword>
<dbReference type="InterPro" id="IPR006564">
    <property type="entry name" value="Znf_PMZ"/>
</dbReference>
<gene>
    <name evidence="6" type="ORF">KK1_000283</name>
</gene>
<dbReference type="Proteomes" id="UP000075243">
    <property type="component" value="Chromosome 11"/>
</dbReference>
<reference evidence="6 7" key="1">
    <citation type="journal article" date="2012" name="Nat. Biotechnol.">
        <title>Draft genome sequence of pigeonpea (Cajanus cajan), an orphan legume crop of resource-poor farmers.</title>
        <authorList>
            <person name="Varshney R.K."/>
            <person name="Chen W."/>
            <person name="Li Y."/>
            <person name="Bharti A.K."/>
            <person name="Saxena R.K."/>
            <person name="Schlueter J.A."/>
            <person name="Donoghue M.T."/>
            <person name="Azam S."/>
            <person name="Fan G."/>
            <person name="Whaley A.M."/>
            <person name="Farmer A.D."/>
            <person name="Sheridan J."/>
            <person name="Iwata A."/>
            <person name="Tuteja R."/>
            <person name="Penmetsa R.V."/>
            <person name="Wu W."/>
            <person name="Upadhyaya H.D."/>
            <person name="Yang S.P."/>
            <person name="Shah T."/>
            <person name="Saxena K.B."/>
            <person name="Michael T."/>
            <person name="McCombie W.R."/>
            <person name="Yang B."/>
            <person name="Zhang G."/>
            <person name="Yang H."/>
            <person name="Wang J."/>
            <person name="Spillane C."/>
            <person name="Cook D.R."/>
            <person name="May G.D."/>
            <person name="Xu X."/>
            <person name="Jackson S.A."/>
        </authorList>
    </citation>
    <scope>NUCLEOTIDE SEQUENCE [LARGE SCALE GENOMIC DNA]</scope>
    <source>
        <strain evidence="7">cv. Asha</strain>
    </source>
</reference>
<sequence length="653" mass="75934">MDIELTIFSHVGPSNNPFWTETPHYSYIDWNHPDQESWYRGLDVPNSWRVGDELYIGLRFHTKNDVQMAVKHYSMNAHQTFVVVESGQRVFSVKCPNSNEGCPWKLRAIMSSKLNNKWVIKKWGGTHTCINPMLSQDHNKLDSEFICCCILGMVREDASISISLIQERISGQFNYKVSYRKAWKAKQKAIERVYGDWSDSYDLLPRWLDRMVECCPGSVYKLETTEYVSNNIVDPNFRQFRRVFWTFKPACDAFNYTKPIIQIDGTFLYGKYRGTLLIATTQDGNARVLPLAFAIVEGETLSDWSWFLSNIRRYVTRKQGICLISDRHQSIKSAVANAQGWQPPQAYHVYCIRHIASNFNHRFKNTKLKEELINIGYTTNKHRFERRLERFREVSPEICRWIDGISLEKWAIAHDEEGRRYGHMTTNLSEAVNKVLKGARNLPITALVKCTYARLVEYFIQRLGQANADLALGKRYCQKLMDAMETNQQEATSHFVRRYDYESTRFEVEEIFNAVTQRGGKVFNVFLNERKCECGAFQAYRYPCSHAIAACAHVRIDPLTFVDAAYTNEYIKAAYSGQWFPLGSEENIQPTNGPRIVPDETMIRTKGRPKSTRIRNEMDWTESQRRQRCGHCRREGHNRTNCPVLAEDVFNNA</sequence>
<protein>
    <recommendedName>
        <fullName evidence="5">SWIM-type domain-containing protein</fullName>
    </recommendedName>
</protein>
<dbReference type="InterPro" id="IPR004332">
    <property type="entry name" value="Transposase_MuDR"/>
</dbReference>
<dbReference type="GO" id="GO:0008270">
    <property type="term" value="F:zinc ion binding"/>
    <property type="evidence" value="ECO:0007669"/>
    <property type="project" value="UniProtKB-KW"/>
</dbReference>
<evidence type="ECO:0000256" key="4">
    <source>
        <dbReference type="PROSITE-ProRule" id="PRU00325"/>
    </source>
</evidence>
<proteinExistence type="predicted"/>
<feature type="domain" description="SWIM-type" evidence="5">
    <location>
        <begin position="523"/>
        <end position="555"/>
    </location>
</feature>
<dbReference type="PANTHER" id="PTHR31973:SF195">
    <property type="entry name" value="MUDR FAMILY TRANSPOSASE"/>
    <property type="match status" value="1"/>
</dbReference>
<dbReference type="Pfam" id="PF03108">
    <property type="entry name" value="DBD_Tnp_Mut"/>
    <property type="match status" value="1"/>
</dbReference>
<name>A0A151SH56_CAJCA</name>
<dbReference type="AlphaFoldDB" id="A0A151SH56"/>
<evidence type="ECO:0000259" key="5">
    <source>
        <dbReference type="PROSITE" id="PS50966"/>
    </source>
</evidence>
<dbReference type="InterPro" id="IPR007527">
    <property type="entry name" value="Znf_SWIM"/>
</dbReference>
<dbReference type="Pfam" id="PF10551">
    <property type="entry name" value="MULE"/>
    <property type="match status" value="1"/>
</dbReference>
<evidence type="ECO:0000313" key="6">
    <source>
        <dbReference type="EMBL" id="KYP54109.1"/>
    </source>
</evidence>
<dbReference type="InterPro" id="IPR018289">
    <property type="entry name" value="MULE_transposase_dom"/>
</dbReference>